<protein>
    <recommendedName>
        <fullName evidence="1">DNA topoisomerase type IA zn finger domain-containing protein</fullName>
    </recommendedName>
</protein>
<dbReference type="GO" id="GO:0003916">
    <property type="term" value="F:DNA topoisomerase activity"/>
    <property type="evidence" value="ECO:0007669"/>
    <property type="project" value="InterPro"/>
</dbReference>
<dbReference type="GO" id="GO:0006265">
    <property type="term" value="P:DNA topological change"/>
    <property type="evidence" value="ECO:0007669"/>
    <property type="project" value="InterPro"/>
</dbReference>
<name>A0A4R8WXS5_9MICO</name>
<proteinExistence type="predicted"/>
<dbReference type="OrthoDB" id="5298826at2"/>
<sequence>MGTAADITRCSLTLGWCGPAFMAERTGERGQFLGCRRYPRCKSALTLT</sequence>
<keyword evidence="3" id="KW-1185">Reference proteome</keyword>
<dbReference type="GO" id="GO:0005694">
    <property type="term" value="C:chromosome"/>
    <property type="evidence" value="ECO:0007669"/>
    <property type="project" value="InterPro"/>
</dbReference>
<evidence type="ECO:0000313" key="3">
    <source>
        <dbReference type="Proteomes" id="UP000298412"/>
    </source>
</evidence>
<gene>
    <name evidence="2" type="ORF">E3O19_06755</name>
</gene>
<feature type="domain" description="DNA topoisomerase type IA zn finger" evidence="1">
    <location>
        <begin position="16"/>
        <end position="45"/>
    </location>
</feature>
<dbReference type="RefSeq" id="WP_134566404.1">
    <property type="nucleotide sequence ID" value="NZ_SOFP01000035.1"/>
</dbReference>
<reference evidence="2 3" key="1">
    <citation type="submission" date="2019-03" db="EMBL/GenBank/DDBJ databases">
        <title>Genomics of glacier-inhabiting Cryobacterium strains.</title>
        <authorList>
            <person name="Liu Q."/>
            <person name="Xin Y.-H."/>
        </authorList>
    </citation>
    <scope>NUCLEOTIDE SEQUENCE [LARGE SCALE GENOMIC DNA]</scope>
    <source>
        <strain evidence="2 3">MDT1-3</strain>
    </source>
</reference>
<dbReference type="Pfam" id="PF01396">
    <property type="entry name" value="Zn_ribbon_Top1"/>
    <property type="match status" value="1"/>
</dbReference>
<evidence type="ECO:0000313" key="2">
    <source>
        <dbReference type="EMBL" id="TFC16824.1"/>
    </source>
</evidence>
<accession>A0A4R8WXS5</accession>
<dbReference type="InterPro" id="IPR013498">
    <property type="entry name" value="Topo_IA_Znf"/>
</dbReference>
<dbReference type="SUPFAM" id="SSF57783">
    <property type="entry name" value="Zinc beta-ribbon"/>
    <property type="match status" value="1"/>
</dbReference>
<organism evidence="2 3">
    <name type="scientific">Cryobacterium algoritolerans</name>
    <dbReference type="NCBI Taxonomy" id="1259184"/>
    <lineage>
        <taxon>Bacteria</taxon>
        <taxon>Bacillati</taxon>
        <taxon>Actinomycetota</taxon>
        <taxon>Actinomycetes</taxon>
        <taxon>Micrococcales</taxon>
        <taxon>Microbacteriaceae</taxon>
        <taxon>Cryobacterium</taxon>
    </lineage>
</organism>
<dbReference type="AlphaFoldDB" id="A0A4R8WXS5"/>
<dbReference type="Proteomes" id="UP000298412">
    <property type="component" value="Unassembled WGS sequence"/>
</dbReference>
<dbReference type="GO" id="GO:0003677">
    <property type="term" value="F:DNA binding"/>
    <property type="evidence" value="ECO:0007669"/>
    <property type="project" value="InterPro"/>
</dbReference>
<dbReference type="Gene3D" id="3.30.65.10">
    <property type="entry name" value="Bacterial Topoisomerase I, domain 1"/>
    <property type="match status" value="1"/>
</dbReference>
<dbReference type="EMBL" id="SOFP01000035">
    <property type="protein sequence ID" value="TFC16824.1"/>
    <property type="molecule type" value="Genomic_DNA"/>
</dbReference>
<evidence type="ECO:0000259" key="1">
    <source>
        <dbReference type="Pfam" id="PF01396"/>
    </source>
</evidence>
<comment type="caution">
    <text evidence="2">The sequence shown here is derived from an EMBL/GenBank/DDBJ whole genome shotgun (WGS) entry which is preliminary data.</text>
</comment>